<keyword evidence="2" id="KW-1185">Reference proteome</keyword>
<sequence>MVLVVGVEELGVSACADSPGWLGRAAVEPGPDRLALPFPLDQRQGLSVYKPPAPFSAQQSATELAAPPQLPFLFNAHAPRIINLSGHLKLQFIYKGLSTSQKQPQRASVITLEWIVLYIFL</sequence>
<proteinExistence type="predicted"/>
<name>A0A401S5S3_CHIPU</name>
<reference evidence="1 2" key="1">
    <citation type="journal article" date="2018" name="Nat. Ecol. Evol.">
        <title>Shark genomes provide insights into elasmobranch evolution and the origin of vertebrates.</title>
        <authorList>
            <person name="Hara Y"/>
            <person name="Yamaguchi K"/>
            <person name="Onimaru K"/>
            <person name="Kadota M"/>
            <person name="Koyanagi M"/>
            <person name="Keeley SD"/>
            <person name="Tatsumi K"/>
            <person name="Tanaka K"/>
            <person name="Motone F"/>
            <person name="Kageyama Y"/>
            <person name="Nozu R"/>
            <person name="Adachi N"/>
            <person name="Nishimura O"/>
            <person name="Nakagawa R"/>
            <person name="Tanegashima C"/>
            <person name="Kiyatake I"/>
            <person name="Matsumoto R"/>
            <person name="Murakumo K"/>
            <person name="Nishida K"/>
            <person name="Terakita A"/>
            <person name="Kuratani S"/>
            <person name="Sato K"/>
            <person name="Hyodo S Kuraku.S."/>
        </authorList>
    </citation>
    <scope>NUCLEOTIDE SEQUENCE [LARGE SCALE GENOMIC DNA]</scope>
</reference>
<dbReference type="Proteomes" id="UP000287033">
    <property type="component" value="Unassembled WGS sequence"/>
</dbReference>
<dbReference type="EMBL" id="BEZZ01000096">
    <property type="protein sequence ID" value="GCC25738.1"/>
    <property type="molecule type" value="Genomic_DNA"/>
</dbReference>
<gene>
    <name evidence="1" type="ORF">chiPu_0004149</name>
</gene>
<comment type="caution">
    <text evidence="1">The sequence shown here is derived from an EMBL/GenBank/DDBJ whole genome shotgun (WGS) entry which is preliminary data.</text>
</comment>
<protein>
    <submittedName>
        <fullName evidence="1">Uncharacterized protein</fullName>
    </submittedName>
</protein>
<organism evidence="1 2">
    <name type="scientific">Chiloscyllium punctatum</name>
    <name type="common">Brownbanded bambooshark</name>
    <name type="synonym">Hemiscyllium punctatum</name>
    <dbReference type="NCBI Taxonomy" id="137246"/>
    <lineage>
        <taxon>Eukaryota</taxon>
        <taxon>Metazoa</taxon>
        <taxon>Chordata</taxon>
        <taxon>Craniata</taxon>
        <taxon>Vertebrata</taxon>
        <taxon>Chondrichthyes</taxon>
        <taxon>Elasmobranchii</taxon>
        <taxon>Galeomorphii</taxon>
        <taxon>Galeoidea</taxon>
        <taxon>Orectolobiformes</taxon>
        <taxon>Hemiscylliidae</taxon>
        <taxon>Chiloscyllium</taxon>
    </lineage>
</organism>
<accession>A0A401S5S3</accession>
<evidence type="ECO:0000313" key="2">
    <source>
        <dbReference type="Proteomes" id="UP000287033"/>
    </source>
</evidence>
<dbReference type="AlphaFoldDB" id="A0A401S5S3"/>
<evidence type="ECO:0000313" key="1">
    <source>
        <dbReference type="EMBL" id="GCC25738.1"/>
    </source>
</evidence>